<dbReference type="InterPro" id="IPR036249">
    <property type="entry name" value="Thioredoxin-like_sf"/>
</dbReference>
<feature type="non-terminal residue" evidence="4">
    <location>
        <position position="1"/>
    </location>
</feature>
<protein>
    <recommendedName>
        <fullName evidence="3">Thioredoxin domain-containing protein</fullName>
    </recommendedName>
</protein>
<evidence type="ECO:0000313" key="5">
    <source>
        <dbReference type="Proteomes" id="UP001189429"/>
    </source>
</evidence>
<dbReference type="EMBL" id="CAUYUJ010005169">
    <property type="protein sequence ID" value="CAK0812523.1"/>
    <property type="molecule type" value="Genomic_DNA"/>
</dbReference>
<dbReference type="PROSITE" id="PS51352">
    <property type="entry name" value="THIOREDOXIN_2"/>
    <property type="match status" value="1"/>
</dbReference>
<dbReference type="InterPro" id="IPR013766">
    <property type="entry name" value="Thioredoxin_domain"/>
</dbReference>
<dbReference type="Proteomes" id="UP001189429">
    <property type="component" value="Unassembled WGS sequence"/>
</dbReference>
<dbReference type="Pfam" id="PF00085">
    <property type="entry name" value="Thioredoxin"/>
    <property type="match status" value="1"/>
</dbReference>
<evidence type="ECO:0000256" key="1">
    <source>
        <dbReference type="ARBA" id="ARBA00006347"/>
    </source>
</evidence>
<feature type="region of interest" description="Disordered" evidence="2">
    <location>
        <begin position="431"/>
        <end position="458"/>
    </location>
</feature>
<dbReference type="PROSITE" id="PS00194">
    <property type="entry name" value="THIOREDOXIN_1"/>
    <property type="match status" value="1"/>
</dbReference>
<reference evidence="4" key="1">
    <citation type="submission" date="2023-10" db="EMBL/GenBank/DDBJ databases">
        <authorList>
            <person name="Chen Y."/>
            <person name="Shah S."/>
            <person name="Dougan E. K."/>
            <person name="Thang M."/>
            <person name="Chan C."/>
        </authorList>
    </citation>
    <scope>NUCLEOTIDE SEQUENCE [LARGE SCALE GENOMIC DNA]</scope>
</reference>
<comment type="caution">
    <text evidence="4">The sequence shown here is derived from an EMBL/GenBank/DDBJ whole genome shotgun (WGS) entry which is preliminary data.</text>
</comment>
<proteinExistence type="inferred from homology"/>
<dbReference type="SUPFAM" id="SSF52833">
    <property type="entry name" value="Thioredoxin-like"/>
    <property type="match status" value="1"/>
</dbReference>
<organism evidence="4 5">
    <name type="scientific">Prorocentrum cordatum</name>
    <dbReference type="NCBI Taxonomy" id="2364126"/>
    <lineage>
        <taxon>Eukaryota</taxon>
        <taxon>Sar</taxon>
        <taxon>Alveolata</taxon>
        <taxon>Dinophyceae</taxon>
        <taxon>Prorocentrales</taxon>
        <taxon>Prorocentraceae</taxon>
        <taxon>Prorocentrum</taxon>
    </lineage>
</organism>
<evidence type="ECO:0000313" key="4">
    <source>
        <dbReference type="EMBL" id="CAK0812523.1"/>
    </source>
</evidence>
<gene>
    <name evidence="4" type="ORF">PCOR1329_LOCUS16792</name>
</gene>
<comment type="similarity">
    <text evidence="1">Belongs to the protein disulfide isomerase family.</text>
</comment>
<evidence type="ECO:0000256" key="2">
    <source>
        <dbReference type="SAM" id="MobiDB-lite"/>
    </source>
</evidence>
<sequence length="458" mass="50301">PRARVFETDRRIYFVNGQEERRLSEKQRTRGALKDFVYKRERPAVQELGEGEVDTFLEAVGAGSFALVARVRPKSARAKAYLKAVELLLDFHKENISCAAVRLPRGADARKDATLAMWRPGFQAPDAEYLHYGESWHADSIVLWAKRATYPTVGSRFSLAKYSAQAVEELGGSASVVLLASERDAPAAAGGAEGLRARLAEAVLPLAASGGLGDRGWRFTTAVLGGLTEAGMSSLGVNSSSGSRAVVLKGKRRYVLEGLQVLLQAGQVGELLASVEARRARPFFRSAPPPARDVGPAGVRELVGSTFARVALDPSLDVLVEFYAPWCPHCQRFQGVYEQLAQKAAVDGWRDRGVVIAKMDATQNECEEDVDGYPLLVLYPAVRADRKFKQRAVYEGKHRLEAVAEFVLARAVNLEAFEEVHFTRQKTIRERELERSRAAKRQKAREGHGSGHGLSTEL</sequence>
<dbReference type="InterPro" id="IPR017937">
    <property type="entry name" value="Thioredoxin_CS"/>
</dbReference>
<dbReference type="PANTHER" id="PTHR18929">
    <property type="entry name" value="PROTEIN DISULFIDE ISOMERASE"/>
    <property type="match status" value="1"/>
</dbReference>
<dbReference type="Gene3D" id="3.40.30.10">
    <property type="entry name" value="Glutaredoxin"/>
    <property type="match status" value="1"/>
</dbReference>
<dbReference type="CDD" id="cd02995">
    <property type="entry name" value="PDI_a_PDI_a'_C"/>
    <property type="match status" value="1"/>
</dbReference>
<feature type="domain" description="Thioredoxin" evidence="3">
    <location>
        <begin position="275"/>
        <end position="426"/>
    </location>
</feature>
<accession>A0ABN9R2G8</accession>
<keyword evidence="5" id="KW-1185">Reference proteome</keyword>
<evidence type="ECO:0000259" key="3">
    <source>
        <dbReference type="PROSITE" id="PS51352"/>
    </source>
</evidence>
<name>A0ABN9R2G8_9DINO</name>